<evidence type="ECO:0000313" key="4">
    <source>
        <dbReference type="Proteomes" id="UP000230605"/>
    </source>
</evidence>
<dbReference type="EMBL" id="LKMD01000104">
    <property type="protein sequence ID" value="PIA94296.1"/>
    <property type="molecule type" value="Genomic_DNA"/>
</dbReference>
<dbReference type="AlphaFoldDB" id="A0A2G5HP16"/>
<dbReference type="Proteomes" id="UP001302367">
    <property type="component" value="Chromosome 6"/>
</dbReference>
<reference evidence="3 5" key="2">
    <citation type="submission" date="2023-09" db="EMBL/GenBank/DDBJ databases">
        <title>Complete-Gapless Cercospora beticola genome.</title>
        <authorList>
            <person name="Wyatt N.A."/>
            <person name="Spanner R.E."/>
            <person name="Bolton M.D."/>
        </authorList>
    </citation>
    <scope>NUCLEOTIDE SEQUENCE [LARGE SCALE GENOMIC DNA]</scope>
    <source>
        <strain evidence="3">Cb09-40</strain>
    </source>
</reference>
<dbReference type="EMBL" id="CP134189">
    <property type="protein sequence ID" value="WPB04746.1"/>
    <property type="molecule type" value="Genomic_DNA"/>
</dbReference>
<dbReference type="Proteomes" id="UP000230605">
    <property type="component" value="Chromosome 6"/>
</dbReference>
<evidence type="ECO:0000313" key="3">
    <source>
        <dbReference type="EMBL" id="WPB04746.1"/>
    </source>
</evidence>
<gene>
    <name evidence="2" type="ORF">CB0940_08180</name>
    <name evidence="3" type="ORF">RHO25_009393</name>
</gene>
<name>A0A2G5HP16_CERBT</name>
<evidence type="ECO:0000256" key="1">
    <source>
        <dbReference type="SAM" id="MobiDB-lite"/>
    </source>
</evidence>
<proteinExistence type="predicted"/>
<dbReference type="OrthoDB" id="3647068at2759"/>
<feature type="region of interest" description="Disordered" evidence="1">
    <location>
        <begin position="260"/>
        <end position="297"/>
    </location>
</feature>
<accession>A0A2G5HP16</accession>
<keyword evidence="5" id="KW-1185">Reference proteome</keyword>
<feature type="region of interest" description="Disordered" evidence="1">
    <location>
        <begin position="114"/>
        <end position="143"/>
    </location>
</feature>
<organism evidence="2 4">
    <name type="scientific">Cercospora beticola</name>
    <name type="common">Sugarbeet leaf spot fungus</name>
    <dbReference type="NCBI Taxonomy" id="122368"/>
    <lineage>
        <taxon>Eukaryota</taxon>
        <taxon>Fungi</taxon>
        <taxon>Dikarya</taxon>
        <taxon>Ascomycota</taxon>
        <taxon>Pezizomycotina</taxon>
        <taxon>Dothideomycetes</taxon>
        <taxon>Dothideomycetidae</taxon>
        <taxon>Mycosphaerellales</taxon>
        <taxon>Mycosphaerellaceae</taxon>
        <taxon>Cercospora</taxon>
    </lineage>
</organism>
<protein>
    <submittedName>
        <fullName evidence="2">Uncharacterized protein</fullName>
    </submittedName>
</protein>
<evidence type="ECO:0000313" key="2">
    <source>
        <dbReference type="EMBL" id="PIA94296.1"/>
    </source>
</evidence>
<evidence type="ECO:0000313" key="5">
    <source>
        <dbReference type="Proteomes" id="UP001302367"/>
    </source>
</evidence>
<sequence length="297" mass="31231">MSFPNRITKDTSARKGPAPLAPHDAALQAYMQTFVNSIHDNTALATHARHSEHLHDSQALKVCFIESYNDAVRKLNKKFADDLTTLNAERDKKVAELRREFASDPLATIVKQQNVAAGRNEQSATGRNEQSHPRVEQAAKVAAGEPLAASIKQEPVEDPTQAAPTPTVLEGVSTVTPATETANASSTIQSAGVSSGAESVSANAITTSEAQQQSGGCAEVGIAGSSGTEGGQDCEDLVKVKSEVIQTGLESRDVRADSVIAASDDQLQHTAPLDDCPGTDDSTDRPASNVYVDLTTA</sequence>
<reference evidence="2 4" key="1">
    <citation type="submission" date="2015-10" db="EMBL/GenBank/DDBJ databases">
        <title>The cercosporin biosynthetic gene cluster was horizontally transferred to several fungal lineages and shown to be expanded in Cercospora beticola based on microsynteny with recipient genomes.</title>
        <authorList>
            <person name="De Jonge R."/>
            <person name="Ebert M.K."/>
            <person name="Suttle J.C."/>
            <person name="Jurick Ii W.M."/>
            <person name="Secor G.A."/>
            <person name="Thomma B.P."/>
            <person name="Van De Peer Y."/>
            <person name="Bolton M.D."/>
        </authorList>
    </citation>
    <scope>NUCLEOTIDE SEQUENCE [LARGE SCALE GENOMIC DNA]</scope>
    <source>
        <strain evidence="2 4">09-40</strain>
    </source>
</reference>
<feature type="compositionally biased region" description="Polar residues" evidence="1">
    <location>
        <begin position="114"/>
        <end position="128"/>
    </location>
</feature>